<name>A0A9R1VYP1_LACSA</name>
<comment type="caution">
    <text evidence="2">The sequence shown here is derived from an EMBL/GenBank/DDBJ whole genome shotgun (WGS) entry which is preliminary data.</text>
</comment>
<organism evidence="2 3">
    <name type="scientific">Lactuca sativa</name>
    <name type="common">Garden lettuce</name>
    <dbReference type="NCBI Taxonomy" id="4236"/>
    <lineage>
        <taxon>Eukaryota</taxon>
        <taxon>Viridiplantae</taxon>
        <taxon>Streptophyta</taxon>
        <taxon>Embryophyta</taxon>
        <taxon>Tracheophyta</taxon>
        <taxon>Spermatophyta</taxon>
        <taxon>Magnoliopsida</taxon>
        <taxon>eudicotyledons</taxon>
        <taxon>Gunneridae</taxon>
        <taxon>Pentapetalae</taxon>
        <taxon>asterids</taxon>
        <taxon>campanulids</taxon>
        <taxon>Asterales</taxon>
        <taxon>Asteraceae</taxon>
        <taxon>Cichorioideae</taxon>
        <taxon>Cichorieae</taxon>
        <taxon>Lactucinae</taxon>
        <taxon>Lactuca</taxon>
    </lineage>
</organism>
<dbReference type="AlphaFoldDB" id="A0A9R1VYP1"/>
<reference evidence="2 3" key="1">
    <citation type="journal article" date="2017" name="Nat. Commun.">
        <title>Genome assembly with in vitro proximity ligation data and whole-genome triplication in lettuce.</title>
        <authorList>
            <person name="Reyes-Chin-Wo S."/>
            <person name="Wang Z."/>
            <person name="Yang X."/>
            <person name="Kozik A."/>
            <person name="Arikit S."/>
            <person name="Song C."/>
            <person name="Xia L."/>
            <person name="Froenicke L."/>
            <person name="Lavelle D.O."/>
            <person name="Truco M.J."/>
            <person name="Xia R."/>
            <person name="Zhu S."/>
            <person name="Xu C."/>
            <person name="Xu H."/>
            <person name="Xu X."/>
            <person name="Cox K."/>
            <person name="Korf I."/>
            <person name="Meyers B.C."/>
            <person name="Michelmore R.W."/>
        </authorList>
    </citation>
    <scope>NUCLEOTIDE SEQUENCE [LARGE SCALE GENOMIC DNA]</scope>
    <source>
        <strain evidence="3">cv. Salinas</strain>
        <tissue evidence="2">Seedlings</tissue>
    </source>
</reference>
<protein>
    <submittedName>
        <fullName evidence="2">Uncharacterized protein</fullName>
    </submittedName>
</protein>
<dbReference type="EMBL" id="NBSK02000004">
    <property type="protein sequence ID" value="KAJ0213798.1"/>
    <property type="molecule type" value="Genomic_DNA"/>
</dbReference>
<feature type="compositionally biased region" description="Basic and acidic residues" evidence="1">
    <location>
        <begin position="23"/>
        <end position="33"/>
    </location>
</feature>
<keyword evidence="3" id="KW-1185">Reference proteome</keyword>
<proteinExistence type="predicted"/>
<gene>
    <name evidence="2" type="ORF">LSAT_V11C400180630</name>
</gene>
<feature type="region of interest" description="Disordered" evidence="1">
    <location>
        <begin position="1"/>
        <end position="34"/>
    </location>
</feature>
<dbReference type="Proteomes" id="UP000235145">
    <property type="component" value="Unassembled WGS sequence"/>
</dbReference>
<evidence type="ECO:0000256" key="1">
    <source>
        <dbReference type="SAM" id="MobiDB-lite"/>
    </source>
</evidence>
<evidence type="ECO:0000313" key="2">
    <source>
        <dbReference type="EMBL" id="KAJ0213798.1"/>
    </source>
</evidence>
<sequence length="84" mass="9810">MLFSIKNSEPEEQSNSSTSNDSSMHHEPYDKKLKSNAKGKNIGIKVFFYRWCDASHKVSECTFEKNSIRTDNGKEHIWYLDSYN</sequence>
<accession>A0A9R1VYP1</accession>
<evidence type="ECO:0000313" key="3">
    <source>
        <dbReference type="Proteomes" id="UP000235145"/>
    </source>
</evidence>